<dbReference type="GO" id="GO:0006355">
    <property type="term" value="P:regulation of DNA-templated transcription"/>
    <property type="evidence" value="ECO:0007669"/>
    <property type="project" value="InterPro"/>
</dbReference>
<evidence type="ECO:0000313" key="18">
    <source>
        <dbReference type="Proteomes" id="UP000501726"/>
    </source>
</evidence>
<dbReference type="EMBL" id="AP021889">
    <property type="protein sequence ID" value="BBP45350.1"/>
    <property type="molecule type" value="Genomic_DNA"/>
</dbReference>
<keyword evidence="4" id="KW-0963">Cytoplasm</keyword>
<evidence type="ECO:0000256" key="14">
    <source>
        <dbReference type="PROSITE-ProRule" id="PRU01091"/>
    </source>
</evidence>
<dbReference type="SMART" id="SM00862">
    <property type="entry name" value="Trans_reg_C"/>
    <property type="match status" value="1"/>
</dbReference>
<dbReference type="GO" id="GO:0000156">
    <property type="term" value="F:phosphorelay response regulator activity"/>
    <property type="evidence" value="ECO:0007669"/>
    <property type="project" value="InterPro"/>
</dbReference>
<feature type="DNA-binding region" description="OmpR/PhoB-type" evidence="14">
    <location>
        <begin position="132"/>
        <end position="231"/>
    </location>
</feature>
<dbReference type="NCBIfam" id="TIGR02154">
    <property type="entry name" value="PhoB"/>
    <property type="match status" value="1"/>
</dbReference>
<evidence type="ECO:0000256" key="13">
    <source>
        <dbReference type="PROSITE-ProRule" id="PRU00169"/>
    </source>
</evidence>
<feature type="domain" description="Response regulatory" evidence="15">
    <location>
        <begin position="5"/>
        <end position="121"/>
    </location>
</feature>
<dbReference type="SUPFAM" id="SSF52172">
    <property type="entry name" value="CheY-like"/>
    <property type="match status" value="1"/>
</dbReference>
<dbReference type="InterPro" id="IPR001789">
    <property type="entry name" value="Sig_transdc_resp-reg_receiver"/>
</dbReference>
<keyword evidence="11" id="KW-0804">Transcription</keyword>
<dbReference type="Gene3D" id="1.10.10.10">
    <property type="entry name" value="Winged helix-like DNA-binding domain superfamily/Winged helix DNA-binding domain"/>
    <property type="match status" value="1"/>
</dbReference>
<dbReference type="GO" id="GO:0006817">
    <property type="term" value="P:phosphate ion transport"/>
    <property type="evidence" value="ECO:0007669"/>
    <property type="project" value="UniProtKB-KW"/>
</dbReference>
<keyword evidence="8" id="KW-0805">Transcription regulation</keyword>
<evidence type="ECO:0000256" key="12">
    <source>
        <dbReference type="ARBA" id="ARBA00024735"/>
    </source>
</evidence>
<evidence type="ECO:0000256" key="10">
    <source>
        <dbReference type="ARBA" id="ARBA00023159"/>
    </source>
</evidence>
<dbReference type="CDD" id="cd00383">
    <property type="entry name" value="trans_reg_C"/>
    <property type="match status" value="1"/>
</dbReference>
<feature type="domain" description="OmpR/PhoB-type" evidence="16">
    <location>
        <begin position="132"/>
        <end position="231"/>
    </location>
</feature>
<name>A0A6F8PTP1_9GAMM</name>
<dbReference type="InterPro" id="IPR036388">
    <property type="entry name" value="WH-like_DNA-bd_sf"/>
</dbReference>
<dbReference type="Pfam" id="PF00486">
    <property type="entry name" value="Trans_reg_C"/>
    <property type="match status" value="1"/>
</dbReference>
<dbReference type="InterPro" id="IPR001867">
    <property type="entry name" value="OmpR/PhoB-type_DNA-bd"/>
</dbReference>
<evidence type="ECO:0000256" key="5">
    <source>
        <dbReference type="ARBA" id="ARBA00022553"/>
    </source>
</evidence>
<comment type="subcellular location">
    <subcellularLocation>
        <location evidence="1">Cytoplasm</location>
    </subcellularLocation>
</comment>
<evidence type="ECO:0000256" key="6">
    <source>
        <dbReference type="ARBA" id="ARBA00022592"/>
    </source>
</evidence>
<evidence type="ECO:0000256" key="7">
    <source>
        <dbReference type="ARBA" id="ARBA00023012"/>
    </source>
</evidence>
<evidence type="ECO:0000256" key="8">
    <source>
        <dbReference type="ARBA" id="ARBA00023015"/>
    </source>
</evidence>
<keyword evidence="7" id="KW-0902">Two-component regulatory system</keyword>
<dbReference type="GO" id="GO:0032993">
    <property type="term" value="C:protein-DNA complex"/>
    <property type="evidence" value="ECO:0007669"/>
    <property type="project" value="TreeGrafter"/>
</dbReference>
<evidence type="ECO:0000256" key="11">
    <source>
        <dbReference type="ARBA" id="ARBA00023163"/>
    </source>
</evidence>
<evidence type="ECO:0000256" key="9">
    <source>
        <dbReference type="ARBA" id="ARBA00023125"/>
    </source>
</evidence>
<dbReference type="InterPro" id="IPR011006">
    <property type="entry name" value="CheY-like_superfamily"/>
</dbReference>
<accession>A0A6F8PTP1</accession>
<protein>
    <recommendedName>
        <fullName evidence="2">Phosphate regulon transcriptional regulatory protein PhoB</fullName>
    </recommendedName>
</protein>
<organism evidence="17 18">
    <name type="scientific">Thiosulfatimonas sediminis</name>
    <dbReference type="NCBI Taxonomy" id="2675054"/>
    <lineage>
        <taxon>Bacteria</taxon>
        <taxon>Pseudomonadati</taxon>
        <taxon>Pseudomonadota</taxon>
        <taxon>Gammaproteobacteria</taxon>
        <taxon>Thiotrichales</taxon>
        <taxon>Piscirickettsiaceae</taxon>
        <taxon>Thiosulfatimonas</taxon>
    </lineage>
</organism>
<dbReference type="Proteomes" id="UP000501726">
    <property type="component" value="Chromosome"/>
</dbReference>
<evidence type="ECO:0000256" key="4">
    <source>
        <dbReference type="ARBA" id="ARBA00022490"/>
    </source>
</evidence>
<dbReference type="InterPro" id="IPR016032">
    <property type="entry name" value="Sig_transdc_resp-reg_C-effctor"/>
</dbReference>
<dbReference type="Pfam" id="PF00072">
    <property type="entry name" value="Response_reg"/>
    <property type="match status" value="1"/>
</dbReference>
<dbReference type="PANTHER" id="PTHR48111:SF40">
    <property type="entry name" value="PHOSPHATE REGULON TRANSCRIPTIONAL REGULATORY PROTEIN PHOB"/>
    <property type="match status" value="1"/>
</dbReference>
<evidence type="ECO:0000259" key="15">
    <source>
        <dbReference type="PROSITE" id="PS50110"/>
    </source>
</evidence>
<evidence type="ECO:0000259" key="16">
    <source>
        <dbReference type="PROSITE" id="PS51755"/>
    </source>
</evidence>
<dbReference type="PANTHER" id="PTHR48111">
    <property type="entry name" value="REGULATOR OF RPOS"/>
    <property type="match status" value="1"/>
</dbReference>
<comment type="function">
    <text evidence="12">This protein is a positive regulator for the phosphate regulon. Transcription of this operon is positively regulated by PhoB and PhoR when phosphate is limited.</text>
</comment>
<reference evidence="18" key="1">
    <citation type="submission" date="2019-11" db="EMBL/GenBank/DDBJ databases">
        <title>Isolation and characterization of two novel species in the genus Thiomicrorhabdus.</title>
        <authorList>
            <person name="Mochizuki J."/>
            <person name="Kojima H."/>
            <person name="Fukui M."/>
        </authorList>
    </citation>
    <scope>NUCLEOTIDE SEQUENCE [LARGE SCALE GENOMIC DNA]</scope>
    <source>
        <strain evidence="18">aks77</strain>
    </source>
</reference>
<evidence type="ECO:0000256" key="1">
    <source>
        <dbReference type="ARBA" id="ARBA00004496"/>
    </source>
</evidence>
<dbReference type="PROSITE" id="PS51755">
    <property type="entry name" value="OMPR_PHOB"/>
    <property type="match status" value="1"/>
</dbReference>
<dbReference type="PROSITE" id="PS50110">
    <property type="entry name" value="RESPONSE_REGULATORY"/>
    <property type="match status" value="1"/>
</dbReference>
<keyword evidence="5 13" id="KW-0597">Phosphoprotein</keyword>
<dbReference type="GO" id="GO:0005829">
    <property type="term" value="C:cytosol"/>
    <property type="evidence" value="ECO:0007669"/>
    <property type="project" value="TreeGrafter"/>
</dbReference>
<dbReference type="InterPro" id="IPR011879">
    <property type="entry name" value="Sig_transdc_resp-reg_PhoB"/>
</dbReference>
<evidence type="ECO:0000256" key="2">
    <source>
        <dbReference type="ARBA" id="ARBA00013332"/>
    </source>
</evidence>
<proteinExistence type="predicted"/>
<keyword evidence="18" id="KW-1185">Reference proteome</keyword>
<dbReference type="InterPro" id="IPR039420">
    <property type="entry name" value="WalR-like"/>
</dbReference>
<dbReference type="FunFam" id="3.40.50.2300:FF:000001">
    <property type="entry name" value="DNA-binding response regulator PhoB"/>
    <property type="match status" value="1"/>
</dbReference>
<feature type="modified residue" description="4-aspartylphosphate" evidence="13">
    <location>
        <position position="54"/>
    </location>
</feature>
<gene>
    <name evidence="17" type="primary">phoB</name>
    <name evidence="17" type="ORF">THMIRHAS_07230</name>
</gene>
<keyword evidence="9 14" id="KW-0238">DNA-binding</keyword>
<dbReference type="KEGG" id="tse:THMIRHAS_07230"/>
<sequence>MSQKTILVVEDEAAIRDMLKFTLVSSGFRVEEAGNAELGMRLALEKKPDLILLDWMLPGISGITMAQKLRQHEATIHLPIIMLTARGEEEAQVQGFDAGVDDYVVKPFSPRALVARVNALLRRQKGSSGQNDDKHRIAGRMCLDIESHRFYVDGNEVKLGPTEFKLVNFFISHSDRVFSRAQLLDQVWGLNVVVEERTVDVHIRRLRKLLEPIGVADYIQTIRGSGYRFSAVEA</sequence>
<dbReference type="AlphaFoldDB" id="A0A6F8PTP1"/>
<keyword evidence="3" id="KW-0813">Transport</keyword>
<dbReference type="Gene3D" id="3.40.50.2300">
    <property type="match status" value="1"/>
</dbReference>
<dbReference type="GO" id="GO:0000976">
    <property type="term" value="F:transcription cis-regulatory region binding"/>
    <property type="evidence" value="ECO:0007669"/>
    <property type="project" value="TreeGrafter"/>
</dbReference>
<dbReference type="CDD" id="cd17618">
    <property type="entry name" value="REC_OmpR_PhoB"/>
    <property type="match status" value="1"/>
</dbReference>
<keyword evidence="10" id="KW-0010">Activator</keyword>
<evidence type="ECO:0000256" key="3">
    <source>
        <dbReference type="ARBA" id="ARBA00022448"/>
    </source>
</evidence>
<dbReference type="SUPFAM" id="SSF46894">
    <property type="entry name" value="C-terminal effector domain of the bipartite response regulators"/>
    <property type="match status" value="1"/>
</dbReference>
<keyword evidence="6" id="KW-0592">Phosphate transport</keyword>
<dbReference type="RefSeq" id="WP_173271001.1">
    <property type="nucleotide sequence ID" value="NZ_AP021889.1"/>
</dbReference>
<evidence type="ECO:0000313" key="17">
    <source>
        <dbReference type="EMBL" id="BBP45350.1"/>
    </source>
</evidence>
<dbReference type="SMART" id="SM00448">
    <property type="entry name" value="REC"/>
    <property type="match status" value="1"/>
</dbReference>
<dbReference type="Gene3D" id="6.10.250.690">
    <property type="match status" value="1"/>
</dbReference>